<reference evidence="1 2" key="1">
    <citation type="journal article" date="2020" name="Phytopathology">
        <title>Genome Sequence Resources of Colletotrichum truncatum, C. plurivorum, C. musicola, and C. sojae: Four Species Pathogenic to Soybean (Glycine max).</title>
        <authorList>
            <person name="Rogerio F."/>
            <person name="Boufleur T.R."/>
            <person name="Ciampi-Guillardi M."/>
            <person name="Sukno S.A."/>
            <person name="Thon M.R."/>
            <person name="Massola Junior N.S."/>
            <person name="Baroncelli R."/>
        </authorList>
    </citation>
    <scope>NUCLEOTIDE SEQUENCE [LARGE SCALE GENOMIC DNA]</scope>
    <source>
        <strain evidence="1 2">CMES1059</strain>
    </source>
</reference>
<evidence type="ECO:0000313" key="2">
    <source>
        <dbReference type="Proteomes" id="UP000805649"/>
    </source>
</evidence>
<dbReference type="EMBL" id="VUJX02000004">
    <property type="protein sequence ID" value="KAL0937073.1"/>
    <property type="molecule type" value="Genomic_DNA"/>
</dbReference>
<name>A0ACC3YYN3_COLTU</name>
<dbReference type="Proteomes" id="UP000805649">
    <property type="component" value="Unassembled WGS sequence"/>
</dbReference>
<gene>
    <name evidence="1" type="ORF">CTRU02_206804</name>
</gene>
<evidence type="ECO:0000313" key="1">
    <source>
        <dbReference type="EMBL" id="KAL0937073.1"/>
    </source>
</evidence>
<accession>A0ACC3YYN3</accession>
<sequence length="518" mass="58555">MATNTTDSFTIPTTNLDLGWTWVKSHPLVTLLVIVFTQIYLTKRRQGLKDIPGPWLASFSNLWKLQAVWKQNMHRENLRVHEDYGDIVRIGPNHVSLADPKSMRAIYGVQNVFPKSAFYPLAEAIYRGKFLPTLFTTRSNDYHMRLKRGSVKAFSMDTVVGLEPYVDKCVSLLLQRLREVSKDGKVPINPVSWMHYFAFDVLGEVNFSKDLGFLEKGEDLDGIIAAISGLLVYVSLIGQIPLAHKFLLGNPLIPKLFPSIEKTNKILQFSLAQVQERLNKPVERKDILNQLLASHKADPDGLTLDEIIAITTTNVIAGSDTTAVSLSSVIYYLSKYPEKKIKLVDEIDSAVREGRASNPITYAESVKLPYLTAVINEAMRMHPATGFILEREVPKGGITLHDVHLKEGTIVGVNAWVIHRNKAIFGEDVHTFRPERWIEGDEERIKEMKRNQFSFGYGPRSCIGKSISILEMWKVAFELYRNFDLEVVGDGEWKINGSWFTPQSKIEVVVNPRNTGAQ</sequence>
<comment type="caution">
    <text evidence="1">The sequence shown here is derived from an EMBL/GenBank/DDBJ whole genome shotgun (WGS) entry which is preliminary data.</text>
</comment>
<protein>
    <submittedName>
        <fullName evidence="1">Cytochrome p450 oxidoreductase</fullName>
    </submittedName>
</protein>
<keyword evidence="2" id="KW-1185">Reference proteome</keyword>
<proteinExistence type="predicted"/>
<organism evidence="1 2">
    <name type="scientific">Colletotrichum truncatum</name>
    <name type="common">Anthracnose fungus</name>
    <name type="synonym">Colletotrichum capsici</name>
    <dbReference type="NCBI Taxonomy" id="5467"/>
    <lineage>
        <taxon>Eukaryota</taxon>
        <taxon>Fungi</taxon>
        <taxon>Dikarya</taxon>
        <taxon>Ascomycota</taxon>
        <taxon>Pezizomycotina</taxon>
        <taxon>Sordariomycetes</taxon>
        <taxon>Hypocreomycetidae</taxon>
        <taxon>Glomerellales</taxon>
        <taxon>Glomerellaceae</taxon>
        <taxon>Colletotrichum</taxon>
        <taxon>Colletotrichum truncatum species complex</taxon>
    </lineage>
</organism>